<dbReference type="AlphaFoldDB" id="A0A6V7W781"/>
<evidence type="ECO:0000313" key="3">
    <source>
        <dbReference type="Proteomes" id="UP000580250"/>
    </source>
</evidence>
<reference evidence="2 3" key="1">
    <citation type="submission" date="2020-08" db="EMBL/GenBank/DDBJ databases">
        <authorList>
            <person name="Koutsovoulos G."/>
            <person name="Danchin GJ E."/>
        </authorList>
    </citation>
    <scope>NUCLEOTIDE SEQUENCE [LARGE SCALE GENOMIC DNA]</scope>
</reference>
<keyword evidence="1" id="KW-0472">Membrane</keyword>
<evidence type="ECO:0000313" key="2">
    <source>
        <dbReference type="EMBL" id="CAD2182890.1"/>
    </source>
</evidence>
<accession>A0A6V7W781</accession>
<protein>
    <submittedName>
        <fullName evidence="2">Uncharacterized protein</fullName>
    </submittedName>
</protein>
<dbReference type="EMBL" id="CAJEWN010000447">
    <property type="protein sequence ID" value="CAD2182890.1"/>
    <property type="molecule type" value="Genomic_DNA"/>
</dbReference>
<sequence length="79" mass="9456">MCFGPIYRDNEKDLQNLNGCEDIFVKKFCFGYFVHIFMHILFLLLKRVSLAHQVLAPVNNLYIYLLLFRVSHTHTYFLL</sequence>
<organism evidence="2 3">
    <name type="scientific">Meloidogyne enterolobii</name>
    <name type="common">Root-knot nematode worm</name>
    <name type="synonym">Meloidogyne mayaguensis</name>
    <dbReference type="NCBI Taxonomy" id="390850"/>
    <lineage>
        <taxon>Eukaryota</taxon>
        <taxon>Metazoa</taxon>
        <taxon>Ecdysozoa</taxon>
        <taxon>Nematoda</taxon>
        <taxon>Chromadorea</taxon>
        <taxon>Rhabditida</taxon>
        <taxon>Tylenchina</taxon>
        <taxon>Tylenchomorpha</taxon>
        <taxon>Tylenchoidea</taxon>
        <taxon>Meloidogynidae</taxon>
        <taxon>Meloidogyninae</taxon>
        <taxon>Meloidogyne</taxon>
    </lineage>
</organism>
<comment type="caution">
    <text evidence="2">The sequence shown here is derived from an EMBL/GenBank/DDBJ whole genome shotgun (WGS) entry which is preliminary data.</text>
</comment>
<evidence type="ECO:0000256" key="1">
    <source>
        <dbReference type="SAM" id="Phobius"/>
    </source>
</evidence>
<keyword evidence="1" id="KW-1133">Transmembrane helix</keyword>
<dbReference type="Proteomes" id="UP000580250">
    <property type="component" value="Unassembled WGS sequence"/>
</dbReference>
<feature type="transmembrane region" description="Helical" evidence="1">
    <location>
        <begin position="23"/>
        <end position="45"/>
    </location>
</feature>
<name>A0A6V7W781_MELEN</name>
<gene>
    <name evidence="2" type="ORF">MENT_LOCUS35139</name>
</gene>
<proteinExistence type="predicted"/>
<keyword evidence="1" id="KW-0812">Transmembrane</keyword>